<feature type="region of interest" description="Disordered" evidence="1">
    <location>
        <begin position="127"/>
        <end position="151"/>
    </location>
</feature>
<accession>A0A7S1TEB2</accession>
<dbReference type="EMBL" id="HBGH01011169">
    <property type="protein sequence ID" value="CAD9234110.1"/>
    <property type="molecule type" value="Transcribed_RNA"/>
</dbReference>
<evidence type="ECO:0000256" key="1">
    <source>
        <dbReference type="SAM" id="MobiDB-lite"/>
    </source>
</evidence>
<protein>
    <submittedName>
        <fullName evidence="2">Uncharacterized protein</fullName>
    </submittedName>
</protein>
<sequence>MWEPPRRQAKRFELVLSALSQEVSTRKWSCKNRKTRASGDHDKIGSVLVDLILHNRRLHIWKPNKSFLLCDHSSKDVVQFFNLRRKTITRGFCQSSFEGLHELPRRHLQKFELALLAMSRNDPSMGFVRRRSGKIDKTRAEPDQEETGSDTLADRVLRNKRVYIGKRNILCHLCDQCQNDLVHCFNLR</sequence>
<feature type="compositionally biased region" description="Basic and acidic residues" evidence="1">
    <location>
        <begin position="133"/>
        <end position="142"/>
    </location>
</feature>
<gene>
    <name evidence="2" type="ORF">CCAE0312_LOCUS6198</name>
</gene>
<name>A0A7S1TEB2_9RHOD</name>
<reference evidence="2" key="1">
    <citation type="submission" date="2021-01" db="EMBL/GenBank/DDBJ databases">
        <authorList>
            <person name="Corre E."/>
            <person name="Pelletier E."/>
            <person name="Niang G."/>
            <person name="Scheremetjew M."/>
            <person name="Finn R."/>
            <person name="Kale V."/>
            <person name="Holt S."/>
            <person name="Cochrane G."/>
            <person name="Meng A."/>
            <person name="Brown T."/>
            <person name="Cohen L."/>
        </authorList>
    </citation>
    <scope>NUCLEOTIDE SEQUENCE</scope>
    <source>
        <strain evidence="2">SAG 36.94</strain>
    </source>
</reference>
<proteinExistence type="predicted"/>
<organism evidence="2">
    <name type="scientific">Compsopogon caeruleus</name>
    <dbReference type="NCBI Taxonomy" id="31354"/>
    <lineage>
        <taxon>Eukaryota</taxon>
        <taxon>Rhodophyta</taxon>
        <taxon>Compsopogonophyceae</taxon>
        <taxon>Compsopogonales</taxon>
        <taxon>Compsopogonaceae</taxon>
        <taxon>Compsopogon</taxon>
    </lineage>
</organism>
<evidence type="ECO:0000313" key="2">
    <source>
        <dbReference type="EMBL" id="CAD9234110.1"/>
    </source>
</evidence>
<dbReference type="AlphaFoldDB" id="A0A7S1TEB2"/>